<dbReference type="AlphaFoldDB" id="A0A933SG41"/>
<dbReference type="Gene3D" id="1.10.1740.10">
    <property type="match status" value="1"/>
</dbReference>
<dbReference type="GO" id="GO:0003677">
    <property type="term" value="F:DNA binding"/>
    <property type="evidence" value="ECO:0007669"/>
    <property type="project" value="UniProtKB-KW"/>
</dbReference>
<keyword evidence="2" id="KW-0805">Transcription regulation</keyword>
<dbReference type="InterPro" id="IPR013325">
    <property type="entry name" value="RNA_pol_sigma_r2"/>
</dbReference>
<dbReference type="SUPFAM" id="SSF88659">
    <property type="entry name" value="Sigma3 and sigma4 domains of RNA polymerase sigma factors"/>
    <property type="match status" value="1"/>
</dbReference>
<evidence type="ECO:0000256" key="4">
    <source>
        <dbReference type="ARBA" id="ARBA00023125"/>
    </source>
</evidence>
<evidence type="ECO:0000256" key="2">
    <source>
        <dbReference type="ARBA" id="ARBA00023015"/>
    </source>
</evidence>
<dbReference type="InterPro" id="IPR013324">
    <property type="entry name" value="RNA_pol_sigma_r3/r4-like"/>
</dbReference>
<keyword evidence="4" id="KW-0238">DNA-binding</keyword>
<reference evidence="7" key="1">
    <citation type="submission" date="2020-07" db="EMBL/GenBank/DDBJ databases">
        <title>Huge and variable diversity of episymbiotic CPR bacteria and DPANN archaea in groundwater ecosystems.</title>
        <authorList>
            <person name="He C.Y."/>
            <person name="Keren R."/>
            <person name="Whittaker M."/>
            <person name="Farag I.F."/>
            <person name="Doudna J."/>
            <person name="Cate J.H.D."/>
            <person name="Banfield J.F."/>
        </authorList>
    </citation>
    <scope>NUCLEOTIDE SEQUENCE</scope>
    <source>
        <strain evidence="7">NC_groundwater_1813_Pr3_B-0.1um_71_17</strain>
    </source>
</reference>
<dbReference type="Proteomes" id="UP000696931">
    <property type="component" value="Unassembled WGS sequence"/>
</dbReference>
<dbReference type="Pfam" id="PF04542">
    <property type="entry name" value="Sigma70_r2"/>
    <property type="match status" value="1"/>
</dbReference>
<dbReference type="SUPFAM" id="SSF88946">
    <property type="entry name" value="Sigma2 domain of RNA polymerase sigma factors"/>
    <property type="match status" value="1"/>
</dbReference>
<comment type="similarity">
    <text evidence="1">Belongs to the sigma-70 factor family. ECF subfamily.</text>
</comment>
<gene>
    <name evidence="7" type="ORF">HZA61_16450</name>
</gene>
<dbReference type="EMBL" id="JACRIW010000117">
    <property type="protein sequence ID" value="MBI5171078.1"/>
    <property type="molecule type" value="Genomic_DNA"/>
</dbReference>
<accession>A0A933SG41</accession>
<evidence type="ECO:0000256" key="3">
    <source>
        <dbReference type="ARBA" id="ARBA00023082"/>
    </source>
</evidence>
<dbReference type="NCBIfam" id="TIGR02937">
    <property type="entry name" value="sigma70-ECF"/>
    <property type="match status" value="1"/>
</dbReference>
<dbReference type="InterPro" id="IPR014284">
    <property type="entry name" value="RNA_pol_sigma-70_dom"/>
</dbReference>
<dbReference type="GO" id="GO:0016987">
    <property type="term" value="F:sigma factor activity"/>
    <property type="evidence" value="ECO:0007669"/>
    <property type="project" value="UniProtKB-KW"/>
</dbReference>
<dbReference type="InterPro" id="IPR036388">
    <property type="entry name" value="WH-like_DNA-bd_sf"/>
</dbReference>
<evidence type="ECO:0000256" key="1">
    <source>
        <dbReference type="ARBA" id="ARBA00010641"/>
    </source>
</evidence>
<protein>
    <submittedName>
        <fullName evidence="7">Sigma-70 family RNA polymerase sigma factor</fullName>
    </submittedName>
</protein>
<dbReference type="PANTHER" id="PTHR43133:SF8">
    <property type="entry name" value="RNA POLYMERASE SIGMA FACTOR HI_1459-RELATED"/>
    <property type="match status" value="1"/>
</dbReference>
<dbReference type="PANTHER" id="PTHR43133">
    <property type="entry name" value="RNA POLYMERASE ECF-TYPE SIGMA FACTO"/>
    <property type="match status" value="1"/>
</dbReference>
<proteinExistence type="inferred from homology"/>
<dbReference type="GO" id="GO:0006352">
    <property type="term" value="P:DNA-templated transcription initiation"/>
    <property type="evidence" value="ECO:0007669"/>
    <property type="project" value="InterPro"/>
</dbReference>
<sequence length="195" mass="22573">MERHVRELDDEALVRAVQRDPDSAEARHAASELLLRWRERLFAWCWRVTRDRELALDLTQECLVRAHRALPGFEFRCSVSTWMFTIARNRCRSALRARRLRRDDGIEPDTLDDWAAGPEEAADARVLLERVLDAMDEALSPMERRALWLRAHEGLHVEEITRLLRLGGASGARSLLQTARQKLSAALHARFEEVE</sequence>
<evidence type="ECO:0000313" key="7">
    <source>
        <dbReference type="EMBL" id="MBI5171078.1"/>
    </source>
</evidence>
<comment type="caution">
    <text evidence="7">The sequence shown here is derived from an EMBL/GenBank/DDBJ whole genome shotgun (WGS) entry which is preliminary data.</text>
</comment>
<dbReference type="InterPro" id="IPR007627">
    <property type="entry name" value="RNA_pol_sigma70_r2"/>
</dbReference>
<evidence type="ECO:0000313" key="8">
    <source>
        <dbReference type="Proteomes" id="UP000696931"/>
    </source>
</evidence>
<dbReference type="InterPro" id="IPR039425">
    <property type="entry name" value="RNA_pol_sigma-70-like"/>
</dbReference>
<evidence type="ECO:0000256" key="5">
    <source>
        <dbReference type="ARBA" id="ARBA00023163"/>
    </source>
</evidence>
<name>A0A933SG41_UNCEI</name>
<organism evidence="7 8">
    <name type="scientific">Eiseniibacteriota bacterium</name>
    <dbReference type="NCBI Taxonomy" id="2212470"/>
    <lineage>
        <taxon>Bacteria</taxon>
        <taxon>Candidatus Eiseniibacteriota</taxon>
    </lineage>
</organism>
<evidence type="ECO:0000259" key="6">
    <source>
        <dbReference type="Pfam" id="PF04542"/>
    </source>
</evidence>
<dbReference type="Gene3D" id="1.10.10.10">
    <property type="entry name" value="Winged helix-like DNA-binding domain superfamily/Winged helix DNA-binding domain"/>
    <property type="match status" value="1"/>
</dbReference>
<feature type="domain" description="RNA polymerase sigma-70 region 2" evidence="6">
    <location>
        <begin position="36"/>
        <end position="99"/>
    </location>
</feature>
<keyword evidence="3" id="KW-0731">Sigma factor</keyword>
<keyword evidence="5" id="KW-0804">Transcription</keyword>